<keyword evidence="2 6" id="KW-0812">Transmembrane</keyword>
<dbReference type="KEGG" id="pbj:VN24_21300"/>
<dbReference type="AlphaFoldDB" id="A0A0D5NNS6"/>
<reference evidence="7 8" key="1">
    <citation type="journal article" date="2015" name="J. Biotechnol.">
        <title>Complete genome sequence of Paenibacillus beijingensis 7188(T) (=DSM 24997(T)), a novel rhizobacterium from jujube garden soil.</title>
        <authorList>
            <person name="Kwak Y."/>
            <person name="Shin J.H."/>
        </authorList>
    </citation>
    <scope>NUCLEOTIDE SEQUENCE [LARGE SCALE GENOMIC DNA]</scope>
    <source>
        <strain evidence="7 8">DSM 24997</strain>
    </source>
</reference>
<evidence type="ECO:0000256" key="1">
    <source>
        <dbReference type="ARBA" id="ARBA00004141"/>
    </source>
</evidence>
<evidence type="ECO:0000256" key="5">
    <source>
        <dbReference type="SAM" id="MobiDB-lite"/>
    </source>
</evidence>
<evidence type="ECO:0000313" key="8">
    <source>
        <dbReference type="Proteomes" id="UP000032633"/>
    </source>
</evidence>
<organism evidence="7 8">
    <name type="scientific">Paenibacillus beijingensis</name>
    <dbReference type="NCBI Taxonomy" id="1126833"/>
    <lineage>
        <taxon>Bacteria</taxon>
        <taxon>Bacillati</taxon>
        <taxon>Bacillota</taxon>
        <taxon>Bacilli</taxon>
        <taxon>Bacillales</taxon>
        <taxon>Paenibacillaceae</taxon>
        <taxon>Paenibacillus</taxon>
    </lineage>
</organism>
<comment type="subcellular location">
    <subcellularLocation>
        <location evidence="1">Membrane</location>
        <topology evidence="1">Multi-pass membrane protein</topology>
    </subcellularLocation>
</comment>
<dbReference type="PANTHER" id="PTHR33514">
    <property type="entry name" value="PROTEIN ABCI12, CHLOROPLASTIC"/>
    <property type="match status" value="1"/>
</dbReference>
<feature type="transmembrane region" description="Helical" evidence="6">
    <location>
        <begin position="103"/>
        <end position="125"/>
    </location>
</feature>
<name>A0A0D5NNS6_9BACL</name>
<evidence type="ECO:0000313" key="7">
    <source>
        <dbReference type="EMBL" id="AJY76647.1"/>
    </source>
</evidence>
<dbReference type="STRING" id="1126833.VN24_21300"/>
<sequence>MLRSAGTAGASRTEGATRTEGAACAEGTSGAPVAAAGAHSAASKRFEAAGRFEARLFDPRALLAAYMLLAAAVLQQRGWAGAAVASALTAALLWPLRRYLRPYAGAVKAYALLIFIMTALAGIRLQPPGFDTAAASLTLLRLGKLLLVMLLGLPLLGLTTPLRLQQAIEQSLAWTRRLRVPVHSIALTVALVFRFIPLLAAEWHRFARIACARGKTNSRPGSVPPAMLKAVLIPFLLSLLRLADGVADALEARGFGSRDEGAAPGTRLRFTRADAILVMAALVLFICLFLAARSGTL</sequence>
<feature type="transmembrane region" description="Helical" evidence="6">
    <location>
        <begin position="79"/>
        <end position="96"/>
    </location>
</feature>
<evidence type="ECO:0000256" key="4">
    <source>
        <dbReference type="ARBA" id="ARBA00023136"/>
    </source>
</evidence>
<gene>
    <name evidence="7" type="ORF">VN24_21300</name>
</gene>
<keyword evidence="3 6" id="KW-1133">Transmembrane helix</keyword>
<feature type="transmembrane region" description="Helical" evidence="6">
    <location>
        <begin position="275"/>
        <end position="292"/>
    </location>
</feature>
<evidence type="ECO:0000256" key="3">
    <source>
        <dbReference type="ARBA" id="ARBA00022989"/>
    </source>
</evidence>
<dbReference type="CDD" id="cd16914">
    <property type="entry name" value="EcfT"/>
    <property type="match status" value="1"/>
</dbReference>
<proteinExistence type="predicted"/>
<keyword evidence="8" id="KW-1185">Reference proteome</keyword>
<feature type="transmembrane region" description="Helical" evidence="6">
    <location>
        <begin position="226"/>
        <end position="243"/>
    </location>
</feature>
<feature type="transmembrane region" description="Helical" evidence="6">
    <location>
        <begin position="145"/>
        <end position="164"/>
    </location>
</feature>
<dbReference type="GO" id="GO:0005886">
    <property type="term" value="C:plasma membrane"/>
    <property type="evidence" value="ECO:0007669"/>
    <property type="project" value="TreeGrafter"/>
</dbReference>
<evidence type="ECO:0000256" key="2">
    <source>
        <dbReference type="ARBA" id="ARBA00022692"/>
    </source>
</evidence>
<dbReference type="PATRIC" id="fig|1126833.4.peg.4676"/>
<accession>A0A0D5NNS6</accession>
<dbReference type="HOGENOM" id="CLU_936406_0_0_9"/>
<evidence type="ECO:0008006" key="9">
    <source>
        <dbReference type="Google" id="ProtNLM"/>
    </source>
</evidence>
<dbReference type="Proteomes" id="UP000032633">
    <property type="component" value="Chromosome"/>
</dbReference>
<dbReference type="InterPro" id="IPR003339">
    <property type="entry name" value="ABC/ECF_trnsptr_transmembrane"/>
</dbReference>
<keyword evidence="4 6" id="KW-0472">Membrane</keyword>
<dbReference type="Pfam" id="PF02361">
    <property type="entry name" value="CbiQ"/>
    <property type="match status" value="1"/>
</dbReference>
<evidence type="ECO:0000256" key="6">
    <source>
        <dbReference type="SAM" id="Phobius"/>
    </source>
</evidence>
<feature type="transmembrane region" description="Helical" evidence="6">
    <location>
        <begin position="185"/>
        <end position="206"/>
    </location>
</feature>
<feature type="region of interest" description="Disordered" evidence="5">
    <location>
        <begin position="1"/>
        <end position="23"/>
    </location>
</feature>
<dbReference type="EMBL" id="CP011058">
    <property type="protein sequence ID" value="AJY76647.1"/>
    <property type="molecule type" value="Genomic_DNA"/>
</dbReference>
<protein>
    <recommendedName>
        <fullName evidence="9">Cobalt transporter</fullName>
    </recommendedName>
</protein>
<reference evidence="8" key="2">
    <citation type="submission" date="2015-03" db="EMBL/GenBank/DDBJ databases">
        <title>Genome sequence of Paenibacillus beijingensis strain DSM 24997T.</title>
        <authorList>
            <person name="Kwak Y."/>
            <person name="Shin J.-H."/>
        </authorList>
    </citation>
    <scope>NUCLEOTIDE SEQUENCE [LARGE SCALE GENOMIC DNA]</scope>
    <source>
        <strain evidence="8">DSM 24997</strain>
    </source>
</reference>
<dbReference type="PANTHER" id="PTHR33514:SF13">
    <property type="entry name" value="PROTEIN ABCI12, CHLOROPLASTIC"/>
    <property type="match status" value="1"/>
</dbReference>